<dbReference type="PROSITE" id="PS50011">
    <property type="entry name" value="PROTEIN_KINASE_DOM"/>
    <property type="match status" value="1"/>
</dbReference>
<dbReference type="PROSITE" id="PS00107">
    <property type="entry name" value="PROTEIN_KINASE_ATP"/>
    <property type="match status" value="1"/>
</dbReference>
<dbReference type="GO" id="GO:0005737">
    <property type="term" value="C:cytoplasm"/>
    <property type="evidence" value="ECO:0007669"/>
    <property type="project" value="TreeGrafter"/>
</dbReference>
<dbReference type="Proteomes" id="UP000663866">
    <property type="component" value="Unassembled WGS sequence"/>
</dbReference>
<dbReference type="Pfam" id="PF00069">
    <property type="entry name" value="Pkinase"/>
    <property type="match status" value="1"/>
</dbReference>
<keyword evidence="7 10" id="KW-0067">ATP-binding</keyword>
<feature type="transmembrane region" description="Helical" evidence="12">
    <location>
        <begin position="174"/>
        <end position="192"/>
    </location>
</feature>
<feature type="transmembrane region" description="Helical" evidence="12">
    <location>
        <begin position="243"/>
        <end position="263"/>
    </location>
</feature>
<protein>
    <recommendedName>
        <fullName evidence="2">cyclin-dependent kinase</fullName>
        <ecNumber evidence="2">2.7.11.22</ecNumber>
    </recommendedName>
</protein>
<comment type="catalytic activity">
    <reaction evidence="8">
        <text>L-threonyl-[protein] + ATP = O-phospho-L-threonyl-[protein] + ADP + H(+)</text>
        <dbReference type="Rhea" id="RHEA:46608"/>
        <dbReference type="Rhea" id="RHEA-COMP:11060"/>
        <dbReference type="Rhea" id="RHEA-COMP:11605"/>
        <dbReference type="ChEBI" id="CHEBI:15378"/>
        <dbReference type="ChEBI" id="CHEBI:30013"/>
        <dbReference type="ChEBI" id="CHEBI:30616"/>
        <dbReference type="ChEBI" id="CHEBI:61977"/>
        <dbReference type="ChEBI" id="CHEBI:456216"/>
        <dbReference type="EC" id="2.7.11.22"/>
    </reaction>
</comment>
<keyword evidence="12" id="KW-0472">Membrane</keyword>
<dbReference type="PANTHER" id="PTHR24056">
    <property type="entry name" value="CELL DIVISION PROTEIN KINASE"/>
    <property type="match status" value="1"/>
</dbReference>
<evidence type="ECO:0000313" key="16">
    <source>
        <dbReference type="Proteomes" id="UP000663842"/>
    </source>
</evidence>
<dbReference type="GO" id="GO:0000082">
    <property type="term" value="P:G1/S transition of mitotic cell cycle"/>
    <property type="evidence" value="ECO:0007669"/>
    <property type="project" value="TreeGrafter"/>
</dbReference>
<dbReference type="EMBL" id="CAJOBF010002805">
    <property type="protein sequence ID" value="CAF4056997.1"/>
    <property type="molecule type" value="Genomic_DNA"/>
</dbReference>
<evidence type="ECO:0000256" key="6">
    <source>
        <dbReference type="ARBA" id="ARBA00022777"/>
    </source>
</evidence>
<dbReference type="GO" id="GO:0010468">
    <property type="term" value="P:regulation of gene expression"/>
    <property type="evidence" value="ECO:0007669"/>
    <property type="project" value="TreeGrafter"/>
</dbReference>
<evidence type="ECO:0000256" key="7">
    <source>
        <dbReference type="ARBA" id="ARBA00022840"/>
    </source>
</evidence>
<evidence type="ECO:0000256" key="10">
    <source>
        <dbReference type="PROSITE-ProRule" id="PRU10141"/>
    </source>
</evidence>
<dbReference type="EC" id="2.7.11.22" evidence="2"/>
<evidence type="ECO:0000313" key="14">
    <source>
        <dbReference type="EMBL" id="CAF3855914.1"/>
    </source>
</evidence>
<comment type="caution">
    <text evidence="15">The sequence shown here is derived from an EMBL/GenBank/DDBJ whole genome shotgun (WGS) entry which is preliminary data.</text>
</comment>
<evidence type="ECO:0000256" key="4">
    <source>
        <dbReference type="ARBA" id="ARBA00022679"/>
    </source>
</evidence>
<keyword evidence="5 10" id="KW-0547">Nucleotide-binding</keyword>
<dbReference type="FunFam" id="1.10.510.10:FF:000624">
    <property type="entry name" value="Mitogen-activated protein kinase"/>
    <property type="match status" value="1"/>
</dbReference>
<keyword evidence="12" id="KW-0812">Transmembrane</keyword>
<name>A0A819SV68_9BILA</name>
<dbReference type="PANTHER" id="PTHR24056:SF254">
    <property type="entry name" value="CYCLIN-DEPENDENT KINASE 2"/>
    <property type="match status" value="1"/>
</dbReference>
<dbReference type="GO" id="GO:0007165">
    <property type="term" value="P:signal transduction"/>
    <property type="evidence" value="ECO:0007669"/>
    <property type="project" value="TreeGrafter"/>
</dbReference>
<dbReference type="GO" id="GO:0006506">
    <property type="term" value="P:GPI anchor biosynthetic process"/>
    <property type="evidence" value="ECO:0007669"/>
    <property type="project" value="InterPro"/>
</dbReference>
<gene>
    <name evidence="14" type="ORF">OVN521_LOCUS7107</name>
    <name evidence="15" type="ORF">UXM345_LOCUS19589</name>
</gene>
<feature type="region of interest" description="Disordered" evidence="11">
    <location>
        <begin position="751"/>
        <end position="774"/>
    </location>
</feature>
<dbReference type="GO" id="GO:0005634">
    <property type="term" value="C:nucleus"/>
    <property type="evidence" value="ECO:0007669"/>
    <property type="project" value="TreeGrafter"/>
</dbReference>
<evidence type="ECO:0000313" key="15">
    <source>
        <dbReference type="EMBL" id="CAF4056997.1"/>
    </source>
</evidence>
<dbReference type="Pfam" id="PF05024">
    <property type="entry name" value="Gpi1"/>
    <property type="match status" value="1"/>
</dbReference>
<evidence type="ECO:0000256" key="11">
    <source>
        <dbReference type="SAM" id="MobiDB-lite"/>
    </source>
</evidence>
<dbReference type="AlphaFoldDB" id="A0A819SV68"/>
<evidence type="ECO:0000256" key="2">
    <source>
        <dbReference type="ARBA" id="ARBA00012425"/>
    </source>
</evidence>
<dbReference type="Gene3D" id="3.30.200.20">
    <property type="entry name" value="Phosphorylase Kinase, domain 1"/>
    <property type="match status" value="1"/>
</dbReference>
<keyword evidence="12" id="KW-1133">Transmembrane helix</keyword>
<dbReference type="InterPro" id="IPR050108">
    <property type="entry name" value="CDK"/>
</dbReference>
<accession>A0A819SV68</accession>
<evidence type="ECO:0000256" key="3">
    <source>
        <dbReference type="ARBA" id="ARBA00022527"/>
    </source>
</evidence>
<dbReference type="GO" id="GO:0000307">
    <property type="term" value="C:cyclin-dependent protein kinase holoenzyme complex"/>
    <property type="evidence" value="ECO:0007669"/>
    <property type="project" value="TreeGrafter"/>
</dbReference>
<keyword evidence="17" id="KW-1185">Reference proteome</keyword>
<keyword evidence="4" id="KW-0808">Transferase</keyword>
<dbReference type="Proteomes" id="UP000663842">
    <property type="component" value="Unassembled WGS sequence"/>
</dbReference>
<comment type="similarity">
    <text evidence="1">Belongs to the protein kinase superfamily. CMGC Ser/Thr protein kinase family. CDC2/CDKX subfamily.</text>
</comment>
<evidence type="ECO:0000259" key="13">
    <source>
        <dbReference type="PROSITE" id="PS50011"/>
    </source>
</evidence>
<dbReference type="GO" id="GO:0030332">
    <property type="term" value="F:cyclin binding"/>
    <property type="evidence" value="ECO:0007669"/>
    <property type="project" value="TreeGrafter"/>
</dbReference>
<dbReference type="EMBL" id="CAJOBG010000768">
    <property type="protein sequence ID" value="CAF3855914.1"/>
    <property type="molecule type" value="Genomic_DNA"/>
</dbReference>
<dbReference type="GO" id="GO:0010389">
    <property type="term" value="P:regulation of G2/M transition of mitotic cell cycle"/>
    <property type="evidence" value="ECO:0007669"/>
    <property type="project" value="TreeGrafter"/>
</dbReference>
<evidence type="ECO:0000256" key="9">
    <source>
        <dbReference type="ARBA" id="ARBA00048367"/>
    </source>
</evidence>
<dbReference type="InterPro" id="IPR000719">
    <property type="entry name" value="Prot_kinase_dom"/>
</dbReference>
<dbReference type="SUPFAM" id="SSF56112">
    <property type="entry name" value="Protein kinase-like (PK-like)"/>
    <property type="match status" value="1"/>
</dbReference>
<dbReference type="GO" id="GO:0016020">
    <property type="term" value="C:membrane"/>
    <property type="evidence" value="ECO:0007669"/>
    <property type="project" value="InterPro"/>
</dbReference>
<dbReference type="InterPro" id="IPR007720">
    <property type="entry name" value="PigQ/GPI1"/>
</dbReference>
<dbReference type="GO" id="GO:0004693">
    <property type="term" value="F:cyclin-dependent protein serine/threonine kinase activity"/>
    <property type="evidence" value="ECO:0007669"/>
    <property type="project" value="UniProtKB-EC"/>
</dbReference>
<organism evidence="15 16">
    <name type="scientific">Rotaria magnacalcarata</name>
    <dbReference type="NCBI Taxonomy" id="392030"/>
    <lineage>
        <taxon>Eukaryota</taxon>
        <taxon>Metazoa</taxon>
        <taxon>Spiralia</taxon>
        <taxon>Gnathifera</taxon>
        <taxon>Rotifera</taxon>
        <taxon>Eurotatoria</taxon>
        <taxon>Bdelloidea</taxon>
        <taxon>Philodinida</taxon>
        <taxon>Philodinidae</taxon>
        <taxon>Rotaria</taxon>
    </lineage>
</organism>
<feature type="transmembrane region" description="Helical" evidence="12">
    <location>
        <begin position="299"/>
        <end position="321"/>
    </location>
</feature>
<keyword evidence="6" id="KW-0418">Kinase</keyword>
<feature type="transmembrane region" description="Helical" evidence="12">
    <location>
        <begin position="341"/>
        <end position="358"/>
    </location>
</feature>
<feature type="compositionally biased region" description="Low complexity" evidence="11">
    <location>
        <begin position="756"/>
        <end position="774"/>
    </location>
</feature>
<feature type="domain" description="Protein kinase" evidence="13">
    <location>
        <begin position="455"/>
        <end position="753"/>
    </location>
</feature>
<dbReference type="Gene3D" id="1.10.510.10">
    <property type="entry name" value="Transferase(Phosphotransferase) domain 1"/>
    <property type="match status" value="1"/>
</dbReference>
<keyword evidence="3" id="KW-0723">Serine/threonine-protein kinase</keyword>
<evidence type="ECO:0000256" key="1">
    <source>
        <dbReference type="ARBA" id="ARBA00006485"/>
    </source>
</evidence>
<dbReference type="InterPro" id="IPR008271">
    <property type="entry name" value="Ser/Thr_kinase_AS"/>
</dbReference>
<dbReference type="InterPro" id="IPR017441">
    <property type="entry name" value="Protein_kinase_ATP_BS"/>
</dbReference>
<evidence type="ECO:0000256" key="12">
    <source>
        <dbReference type="SAM" id="Phobius"/>
    </source>
</evidence>
<evidence type="ECO:0000313" key="17">
    <source>
        <dbReference type="Proteomes" id="UP000663866"/>
    </source>
</evidence>
<reference evidence="15" key="1">
    <citation type="submission" date="2021-02" db="EMBL/GenBank/DDBJ databases">
        <authorList>
            <person name="Nowell W R."/>
        </authorList>
    </citation>
    <scope>NUCLEOTIDE SEQUENCE</scope>
</reference>
<dbReference type="SMART" id="SM00220">
    <property type="entry name" value="S_TKc"/>
    <property type="match status" value="1"/>
</dbReference>
<dbReference type="GO" id="GO:0005524">
    <property type="term" value="F:ATP binding"/>
    <property type="evidence" value="ECO:0007669"/>
    <property type="project" value="UniProtKB-UniRule"/>
</dbReference>
<comment type="catalytic activity">
    <reaction evidence="9">
        <text>L-seryl-[protein] + ATP = O-phospho-L-seryl-[protein] + ADP + H(+)</text>
        <dbReference type="Rhea" id="RHEA:17989"/>
        <dbReference type="Rhea" id="RHEA-COMP:9863"/>
        <dbReference type="Rhea" id="RHEA-COMP:11604"/>
        <dbReference type="ChEBI" id="CHEBI:15378"/>
        <dbReference type="ChEBI" id="CHEBI:29999"/>
        <dbReference type="ChEBI" id="CHEBI:30616"/>
        <dbReference type="ChEBI" id="CHEBI:83421"/>
        <dbReference type="ChEBI" id="CHEBI:456216"/>
        <dbReference type="EC" id="2.7.11.22"/>
    </reaction>
</comment>
<feature type="binding site" evidence="10">
    <location>
        <position position="484"/>
    </location>
    <ligand>
        <name>ATP</name>
        <dbReference type="ChEBI" id="CHEBI:30616"/>
    </ligand>
</feature>
<dbReference type="PROSITE" id="PS00108">
    <property type="entry name" value="PROTEIN_KINASE_ST"/>
    <property type="match status" value="1"/>
</dbReference>
<proteinExistence type="inferred from homology"/>
<feature type="transmembrane region" description="Helical" evidence="12">
    <location>
        <begin position="270"/>
        <end position="293"/>
    </location>
</feature>
<dbReference type="InterPro" id="IPR011009">
    <property type="entry name" value="Kinase-like_dom_sf"/>
</dbReference>
<evidence type="ECO:0000256" key="8">
    <source>
        <dbReference type="ARBA" id="ARBA00047811"/>
    </source>
</evidence>
<sequence length="774" mass="89900">MILYIEQEILLDNQCRDLYLCNNGSNNEYLLISSSNQCSCKKVQAIFCKYDHDSCKNRCLLEEHLLIKRKKQTNSILINDSPANVVLLNKNELEKNSEIVFICHENNLPSPILEHLKNLINDRSNSNPNPSLHQALIGNLLLKHSVLAQSAYGMYLKLQQTRHNKFQLRRHANIGYLLANILIGFLCSFILYRNFDLYQLISNEILIQTENLTTWIKSIIEWLMHAPAGLKLNQPLVDFLARFYFYHIYLWSGYLEVLVVTVVPYFYKILFILCMLGISLAIGAICDFIRLLTIHLYCFYIYAARLFNWQIRLLIILFRLFCGKKQNPLRNNRLDSHLCDIDQLFIVTLSFTIFLFLLPSVFMYYAVFTSIWTITILTVKLIQSVNQFLLQIPIYEFYLWSTGSGVIRGTPRLSINYADSTEDTVCYNFNFDPVSFITLYRIMMNNGTFTLFDRYNVGCELGKGTYGIVRKAFDTRQQHHVAIKCVCLGDEGIPSTALREISLLRSLKHANIIRLYDIKVHQPTGELFLFYECMEMDLYEYMKLYRKPLPDDLSKSYLRQMLLGIDHIHSNSMLHRDLKPQNILIDWNGSLKLADFGLGRHFQMPMRMYTHEVVTLWYRSPEILLGAKTYTTSVDLWSIGTIFAEITHNRALFADVKDEELSNNQHQFAIGRKLKKNSTPDDVTWPGFSSMPDHKKTFPQWKPQNMTQLLFNLSPDALELTLQMLAYDPDQRITAKSALESSYFQSMPKHPVIPPQVNQTKNTVVTENTTSSNN</sequence>
<evidence type="ECO:0000256" key="5">
    <source>
        <dbReference type="ARBA" id="ARBA00022741"/>
    </source>
</evidence>